<name>A0A2S1LK20_9FLAO</name>
<dbReference type="PANTHER" id="PTHR33840:SF1">
    <property type="entry name" value="TLE1 PHOSPHOLIPASE DOMAIN-CONTAINING PROTEIN"/>
    <property type="match status" value="1"/>
</dbReference>
<dbReference type="Proteomes" id="UP000244677">
    <property type="component" value="Chromosome"/>
</dbReference>
<dbReference type="Pfam" id="PF09994">
    <property type="entry name" value="T6SS_Tle1-like_cat"/>
    <property type="match status" value="1"/>
</dbReference>
<evidence type="ECO:0000313" key="4">
    <source>
        <dbReference type="Proteomes" id="UP000244677"/>
    </source>
</evidence>
<dbReference type="RefSeq" id="WP_108735754.1">
    <property type="nucleotide sequence ID" value="NZ_CP020919.1"/>
</dbReference>
<evidence type="ECO:0000259" key="2">
    <source>
        <dbReference type="Pfam" id="PF09994"/>
    </source>
</evidence>
<feature type="region of interest" description="Disordered" evidence="1">
    <location>
        <begin position="42"/>
        <end position="63"/>
    </location>
</feature>
<accession>A0A2S1LK20</accession>
<dbReference type="PANTHER" id="PTHR33840">
    <property type="match status" value="1"/>
</dbReference>
<dbReference type="AlphaFoldDB" id="A0A2S1LK20"/>
<dbReference type="OrthoDB" id="4378831at2"/>
<organism evidence="3 4">
    <name type="scientific">Flavobacterium kingsejongi</name>
    <dbReference type="NCBI Taxonomy" id="1678728"/>
    <lineage>
        <taxon>Bacteria</taxon>
        <taxon>Pseudomonadati</taxon>
        <taxon>Bacteroidota</taxon>
        <taxon>Flavobacteriia</taxon>
        <taxon>Flavobacteriales</taxon>
        <taxon>Flavobacteriaceae</taxon>
        <taxon>Flavobacterium</taxon>
    </lineage>
</organism>
<keyword evidence="4" id="KW-1185">Reference proteome</keyword>
<gene>
    <name evidence="3" type="ORF">FK004_02095</name>
</gene>
<reference evidence="3 4" key="1">
    <citation type="submission" date="2017-04" db="EMBL/GenBank/DDBJ databases">
        <title>Complete genome sequence of Flavobacterium kingsejong AJ004.</title>
        <authorList>
            <person name="Lee P.C."/>
        </authorList>
    </citation>
    <scope>NUCLEOTIDE SEQUENCE [LARGE SCALE GENOMIC DNA]</scope>
    <source>
        <strain evidence="3 4">AJ004</strain>
    </source>
</reference>
<sequence>MGQTFVYNAGVSVVPEDELNLTFGLFFDGTLNNRENTRLRKKYRTPGEDQLAKDNSREEVQKEEKAVDEIRKREDTLYKYTFETNKYDNSKRDNEYLNYLEGSHRGTLDKLGVDNSFSNDYTNVARMSFCCDSNYTIYIEGIGTLDNTKDTDDGFQYGSGITGVRGKVRKGCEMLADKINEQKRKEPNKVLTQVTVDVFGFSRGAAAARNFVYEVNAKPIKKAKDKKVPDGYYPMTSYTDEPVQKYKTIFVDTDGKEVQRSVLKEDLMPRLGHLGYKLLEKGIMTQEEVSNLSVKVRFVGVYDTVSSYEEFGDMGTAERVGFRGLVHATLGSSFNFGDDVEQLQLNNMGRFSQAVHFTAQDEHRENFDLTRMISGIEKNLPGVHCDIGGAYETGMETVDEIEVVNKHPGVGFNSYSSWNPQKKLDDFRKKLITDYWYQEEELVISEEKHLKGVLQYTKLTGTRFLKKEYSYIPLHFMAEYCVKHMSKELVKNVDKEYSIAGHDLLEDAKKQLHKYVFDNSPEWHFQDDAVLKKKLDQREAEENMKKLREEWSMINPNGTKPAVADNTRVYNPKVLEQYLYEEKFTKNEDIPRTVQLEEVVIYGGPQGILRKLRNQYLHWSANRDWMGMDPRNDRKRVEH</sequence>
<dbReference type="KEGG" id="fki:FK004_02095"/>
<dbReference type="InterPro" id="IPR018712">
    <property type="entry name" value="Tle1-like_cat"/>
</dbReference>
<evidence type="ECO:0000313" key="3">
    <source>
        <dbReference type="EMBL" id="AWG24095.1"/>
    </source>
</evidence>
<protein>
    <recommendedName>
        <fullName evidence="2">T6SS Phospholipase effector Tle1-like catalytic domain-containing protein</fullName>
    </recommendedName>
</protein>
<feature type="compositionally biased region" description="Basic and acidic residues" evidence="1">
    <location>
        <begin position="45"/>
        <end position="63"/>
    </location>
</feature>
<evidence type="ECO:0000256" key="1">
    <source>
        <dbReference type="SAM" id="MobiDB-lite"/>
    </source>
</evidence>
<feature type="domain" description="T6SS Phospholipase effector Tle1-like catalytic" evidence="2">
    <location>
        <begin position="113"/>
        <end position="394"/>
    </location>
</feature>
<proteinExistence type="predicted"/>
<dbReference type="EMBL" id="CP020919">
    <property type="protein sequence ID" value="AWG24095.1"/>
    <property type="molecule type" value="Genomic_DNA"/>
</dbReference>